<gene>
    <name evidence="1" type="ORF">PXEA_LOCUS14994</name>
</gene>
<dbReference type="Proteomes" id="UP000784294">
    <property type="component" value="Unassembled WGS sequence"/>
</dbReference>
<dbReference type="EMBL" id="CAAALY010051926">
    <property type="protein sequence ID" value="VEL21554.1"/>
    <property type="molecule type" value="Genomic_DNA"/>
</dbReference>
<accession>A0A448WW30</accession>
<protein>
    <submittedName>
        <fullName evidence="1">Uncharacterized protein</fullName>
    </submittedName>
</protein>
<name>A0A448WW30_9PLAT</name>
<proteinExistence type="predicted"/>
<organism evidence="1 2">
    <name type="scientific">Protopolystoma xenopodis</name>
    <dbReference type="NCBI Taxonomy" id="117903"/>
    <lineage>
        <taxon>Eukaryota</taxon>
        <taxon>Metazoa</taxon>
        <taxon>Spiralia</taxon>
        <taxon>Lophotrochozoa</taxon>
        <taxon>Platyhelminthes</taxon>
        <taxon>Monogenea</taxon>
        <taxon>Polyopisthocotylea</taxon>
        <taxon>Polystomatidea</taxon>
        <taxon>Polystomatidae</taxon>
        <taxon>Protopolystoma</taxon>
    </lineage>
</organism>
<feature type="non-terminal residue" evidence="1">
    <location>
        <position position="128"/>
    </location>
</feature>
<keyword evidence="2" id="KW-1185">Reference proteome</keyword>
<evidence type="ECO:0000313" key="1">
    <source>
        <dbReference type="EMBL" id="VEL21554.1"/>
    </source>
</evidence>
<sequence>EPPPLKPDDPFICYSKVNIQDTSRPQEDSRERFNKRWSLLTKNEDLMSKQELVNCFRLLMNDHMRLERFISIMSKDSEMLPGRDDRLSSQLMDTSLLAGCALTHSVHTGIARAQAIFVYKYPSDGGVY</sequence>
<reference evidence="1" key="1">
    <citation type="submission" date="2018-11" db="EMBL/GenBank/DDBJ databases">
        <authorList>
            <consortium name="Pathogen Informatics"/>
        </authorList>
    </citation>
    <scope>NUCLEOTIDE SEQUENCE</scope>
</reference>
<comment type="caution">
    <text evidence="1">The sequence shown here is derived from an EMBL/GenBank/DDBJ whole genome shotgun (WGS) entry which is preliminary data.</text>
</comment>
<dbReference type="OrthoDB" id="6273819at2759"/>
<dbReference type="AlphaFoldDB" id="A0A448WW30"/>
<evidence type="ECO:0000313" key="2">
    <source>
        <dbReference type="Proteomes" id="UP000784294"/>
    </source>
</evidence>